<dbReference type="GO" id="GO:0005634">
    <property type="term" value="C:nucleus"/>
    <property type="evidence" value="ECO:0007669"/>
    <property type="project" value="TreeGrafter"/>
</dbReference>
<protein>
    <recommendedName>
        <fullName evidence="4">Ecdysoneless cell cycle regulator</fullName>
    </recommendedName>
</protein>
<feature type="region of interest" description="Disordered" evidence="1">
    <location>
        <begin position="597"/>
        <end position="629"/>
    </location>
</feature>
<feature type="compositionally biased region" description="Acidic residues" evidence="1">
    <location>
        <begin position="600"/>
        <end position="623"/>
    </location>
</feature>
<comment type="caution">
    <text evidence="2">The sequence shown here is derived from an EMBL/GenBank/DDBJ whole genome shotgun (WGS) entry which is preliminary data.</text>
</comment>
<sequence>MRSSFTVCDPPPCLGLLRYTSCRTRYRYCSNCGHCPVRSVVAVAAVVTVAAVLADDGSTVVPDEVAAVKDPLVLLLTISFHVSPLGTLDSEHMTESLFVRSMEFGKKHITLEDVVQYRFFLVSPEPSNPKVRKELLQQYLERILAQFASLLMSYIWQNQTFNLKYLDPQGDVPGQIGGTTNFGDNVEDEWFIVYLVQQITKEFPELAASIEDNDGEFLLIEAADVLPKWLEPENSTNRVFFHRGELCIVPMLQGAGEVCGLQIMSPTIIQALSLLFAHPGKLLAAESIRRAVNKRFSGYPEKIQKSLHRAHCYLPVGIAAVLKHHPKLIAAAVQAFYLRDPIDLQCCRTFKIFPPEPCVLTTVTFTKCLYAQLMQQKFIPDRRSGYKLPSCADPQFKAADLGMKLAHGFEMMCSKCTGSSSDHRRSTFDNPRWSGFLSSLKKNDYFKGEIEGSCRYKELLRSAEIYFQQSVDKPESHVAMSPGETVLSALRTLTINVDELKKEEANLPPADDDSWLDLSPNELEKILQDAAGLKDSTPTAGEEEQKYNLSEVTESMKAFISKVSTHEGAEVPRIAPEAPVTFDVDAFTNALERILGTGSEDLDSDDLEEEEEFDLDSDEEDTEEKGTLPSEALESLKSYMEVMDRELAQTNIGKSFTLKKQAADQPPKNVHGASENDSDEKSGTKDAGVTPVDVDLNLVTNLLESYSSQAGLAGPASNLLQSMGVHLPDNTDH</sequence>
<dbReference type="PANTHER" id="PTHR13060:SF0">
    <property type="entry name" value="PROTEIN ECDYSONELESS HOMOLOG"/>
    <property type="match status" value="1"/>
</dbReference>
<organism evidence="2 3">
    <name type="scientific">Pleurodeles waltl</name>
    <name type="common">Iberian ribbed newt</name>
    <dbReference type="NCBI Taxonomy" id="8319"/>
    <lineage>
        <taxon>Eukaryota</taxon>
        <taxon>Metazoa</taxon>
        <taxon>Chordata</taxon>
        <taxon>Craniata</taxon>
        <taxon>Vertebrata</taxon>
        <taxon>Euteleostomi</taxon>
        <taxon>Amphibia</taxon>
        <taxon>Batrachia</taxon>
        <taxon>Caudata</taxon>
        <taxon>Salamandroidea</taxon>
        <taxon>Salamandridae</taxon>
        <taxon>Pleurodelinae</taxon>
        <taxon>Pleurodeles</taxon>
    </lineage>
</organism>
<proteinExistence type="predicted"/>
<evidence type="ECO:0008006" key="4">
    <source>
        <dbReference type="Google" id="ProtNLM"/>
    </source>
</evidence>
<dbReference type="Pfam" id="PF07093">
    <property type="entry name" value="SGT1"/>
    <property type="match status" value="1"/>
</dbReference>
<keyword evidence="3" id="KW-1185">Reference proteome</keyword>
<dbReference type="AlphaFoldDB" id="A0AAV7QVD2"/>
<evidence type="ECO:0000256" key="1">
    <source>
        <dbReference type="SAM" id="MobiDB-lite"/>
    </source>
</evidence>
<accession>A0AAV7QVD2</accession>
<dbReference type="Proteomes" id="UP001066276">
    <property type="component" value="Chromosome 6"/>
</dbReference>
<gene>
    <name evidence="2" type="ORF">NDU88_009281</name>
</gene>
<evidence type="ECO:0000313" key="3">
    <source>
        <dbReference type="Proteomes" id="UP001066276"/>
    </source>
</evidence>
<dbReference type="PANTHER" id="PTHR13060">
    <property type="entry name" value="SGT1 PROTEIN HSGT1 SUPPRESSOR OF GCR2"/>
    <property type="match status" value="1"/>
</dbReference>
<feature type="region of interest" description="Disordered" evidence="1">
    <location>
        <begin position="657"/>
        <end position="691"/>
    </location>
</feature>
<reference evidence="2" key="1">
    <citation type="journal article" date="2022" name="bioRxiv">
        <title>Sequencing and chromosome-scale assembly of the giantPleurodeles waltlgenome.</title>
        <authorList>
            <person name="Brown T."/>
            <person name="Elewa A."/>
            <person name="Iarovenko S."/>
            <person name="Subramanian E."/>
            <person name="Araus A.J."/>
            <person name="Petzold A."/>
            <person name="Susuki M."/>
            <person name="Suzuki K.-i.T."/>
            <person name="Hayashi T."/>
            <person name="Toyoda A."/>
            <person name="Oliveira C."/>
            <person name="Osipova E."/>
            <person name="Leigh N.D."/>
            <person name="Simon A."/>
            <person name="Yun M.H."/>
        </authorList>
    </citation>
    <scope>NUCLEOTIDE SEQUENCE</scope>
    <source>
        <strain evidence="2">20211129_DDA</strain>
        <tissue evidence="2">Liver</tissue>
    </source>
</reference>
<dbReference type="InterPro" id="IPR010770">
    <property type="entry name" value="Ecd"/>
</dbReference>
<evidence type="ECO:0000313" key="2">
    <source>
        <dbReference type="EMBL" id="KAJ1142969.1"/>
    </source>
</evidence>
<dbReference type="EMBL" id="JANPWB010000010">
    <property type="protein sequence ID" value="KAJ1142969.1"/>
    <property type="molecule type" value="Genomic_DNA"/>
</dbReference>
<name>A0AAV7QVD2_PLEWA</name>